<evidence type="ECO:0000256" key="6">
    <source>
        <dbReference type="ARBA" id="ARBA00022989"/>
    </source>
</evidence>
<feature type="transmembrane region" description="Helical" evidence="11">
    <location>
        <begin position="398"/>
        <end position="431"/>
    </location>
</feature>
<feature type="transmembrane region" description="Helical" evidence="11">
    <location>
        <begin position="1750"/>
        <end position="1769"/>
    </location>
</feature>
<dbReference type="PANTHER" id="PTHR47049">
    <property type="entry name" value="PIEZO-TYPE MECHANOSENSITIVE ION CHANNEL HOMOLOG"/>
    <property type="match status" value="1"/>
</dbReference>
<dbReference type="InterPro" id="IPR031334">
    <property type="entry name" value="Piezo_cap_dom"/>
</dbReference>
<evidence type="ECO:0000256" key="10">
    <source>
        <dbReference type="SAM" id="MobiDB-lite"/>
    </source>
</evidence>
<protein>
    <submittedName>
        <fullName evidence="17">Uncharacterized protein</fullName>
    </submittedName>
</protein>
<dbReference type="InterPro" id="IPR031805">
    <property type="entry name" value="Piezo_TM25-28"/>
</dbReference>
<feature type="transmembrane region" description="Helical" evidence="11">
    <location>
        <begin position="550"/>
        <end position="567"/>
    </location>
</feature>
<feature type="transmembrane region" description="Helical" evidence="11">
    <location>
        <begin position="1811"/>
        <end position="1833"/>
    </location>
</feature>
<feature type="domain" description="Piezo non-specific cation channel cap" evidence="12">
    <location>
        <begin position="1948"/>
        <end position="2252"/>
    </location>
</feature>
<keyword evidence="8 11" id="KW-0472">Membrane</keyword>
<feature type="transmembrane region" description="Helical" evidence="11">
    <location>
        <begin position="1512"/>
        <end position="1535"/>
    </location>
</feature>
<evidence type="ECO:0000256" key="2">
    <source>
        <dbReference type="ARBA" id="ARBA00007821"/>
    </source>
</evidence>
<evidence type="ECO:0000313" key="17">
    <source>
        <dbReference type="EMBL" id="VEN44285.1"/>
    </source>
</evidence>
<feature type="transmembrane region" description="Helical" evidence="11">
    <location>
        <begin position="1067"/>
        <end position="1085"/>
    </location>
</feature>
<feature type="transmembrane region" description="Helical" evidence="11">
    <location>
        <begin position="236"/>
        <end position="257"/>
    </location>
</feature>
<feature type="transmembrane region" description="Helical" evidence="11">
    <location>
        <begin position="764"/>
        <end position="782"/>
    </location>
</feature>
<evidence type="ECO:0000256" key="11">
    <source>
        <dbReference type="SAM" id="Phobius"/>
    </source>
</evidence>
<evidence type="ECO:0000256" key="3">
    <source>
        <dbReference type="ARBA" id="ARBA00022448"/>
    </source>
</evidence>
<feature type="transmembrane region" description="Helical" evidence="11">
    <location>
        <begin position="1485"/>
        <end position="1505"/>
    </location>
</feature>
<feature type="transmembrane region" description="Helical" evidence="11">
    <location>
        <begin position="50"/>
        <end position="70"/>
    </location>
</feature>
<dbReference type="Pfam" id="PF24874">
    <property type="entry name" value="Piezo_THU9_anchor"/>
    <property type="match status" value="1"/>
</dbReference>
<feature type="transmembrane region" description="Helical" evidence="11">
    <location>
        <begin position="306"/>
        <end position="329"/>
    </location>
</feature>
<keyword evidence="18" id="KW-1185">Reference proteome</keyword>
<feature type="transmembrane region" description="Helical" evidence="11">
    <location>
        <begin position="1677"/>
        <end position="1699"/>
    </location>
</feature>
<keyword evidence="3" id="KW-0813">Transport</keyword>
<feature type="transmembrane region" description="Helical" evidence="11">
    <location>
        <begin position="941"/>
        <end position="959"/>
    </location>
</feature>
<keyword evidence="9" id="KW-0407">Ion channel</keyword>
<feature type="transmembrane region" description="Helical" evidence="11">
    <location>
        <begin position="185"/>
        <end position="205"/>
    </location>
</feature>
<feature type="transmembrane region" description="Helical" evidence="11">
    <location>
        <begin position="1974"/>
        <end position="1993"/>
    </location>
</feature>
<feature type="transmembrane region" description="Helical" evidence="11">
    <location>
        <begin position="1568"/>
        <end position="1588"/>
    </location>
</feature>
<feature type="transmembrane region" description="Helical" evidence="11">
    <location>
        <begin position="655"/>
        <end position="679"/>
    </location>
</feature>
<gene>
    <name evidence="17" type="ORF">CALMAC_LOCUS7137</name>
</gene>
<evidence type="ECO:0000256" key="7">
    <source>
        <dbReference type="ARBA" id="ARBA00023065"/>
    </source>
</evidence>
<feature type="compositionally biased region" description="Basic and acidic residues" evidence="10">
    <location>
        <begin position="364"/>
        <end position="375"/>
    </location>
</feature>
<evidence type="ECO:0000256" key="8">
    <source>
        <dbReference type="ARBA" id="ARBA00023136"/>
    </source>
</evidence>
<dbReference type="Pfam" id="PF12166">
    <property type="entry name" value="Piezo_cap"/>
    <property type="match status" value="1"/>
</dbReference>
<evidence type="ECO:0000256" key="9">
    <source>
        <dbReference type="ARBA" id="ARBA00023303"/>
    </source>
</evidence>
<dbReference type="Pfam" id="PF15917">
    <property type="entry name" value="Piezo_TM25-28"/>
    <property type="match status" value="1"/>
</dbReference>
<feature type="transmembrane region" description="Helical" evidence="11">
    <location>
        <begin position="1092"/>
        <end position="1109"/>
    </location>
</feature>
<feature type="transmembrane region" description="Helical" evidence="11">
    <location>
        <begin position="494"/>
        <end position="512"/>
    </location>
</feature>
<evidence type="ECO:0000259" key="13">
    <source>
        <dbReference type="Pfam" id="PF15917"/>
    </source>
</evidence>
<dbReference type="EMBL" id="CAACVG010007223">
    <property type="protein sequence ID" value="VEN44285.1"/>
    <property type="molecule type" value="Genomic_DNA"/>
</dbReference>
<organism evidence="17 18">
    <name type="scientific">Callosobruchus maculatus</name>
    <name type="common">Southern cowpea weevil</name>
    <name type="synonym">Pulse bruchid</name>
    <dbReference type="NCBI Taxonomy" id="64391"/>
    <lineage>
        <taxon>Eukaryota</taxon>
        <taxon>Metazoa</taxon>
        <taxon>Ecdysozoa</taxon>
        <taxon>Arthropoda</taxon>
        <taxon>Hexapoda</taxon>
        <taxon>Insecta</taxon>
        <taxon>Pterygota</taxon>
        <taxon>Neoptera</taxon>
        <taxon>Endopterygota</taxon>
        <taxon>Coleoptera</taxon>
        <taxon>Polyphaga</taxon>
        <taxon>Cucujiformia</taxon>
        <taxon>Chrysomeloidea</taxon>
        <taxon>Chrysomelidae</taxon>
        <taxon>Bruchinae</taxon>
        <taxon>Bruchini</taxon>
        <taxon>Callosobruchus</taxon>
    </lineage>
</organism>
<keyword evidence="6 11" id="KW-1133">Transmembrane helix</keyword>
<evidence type="ECO:0000256" key="4">
    <source>
        <dbReference type="ARBA" id="ARBA00022475"/>
    </source>
</evidence>
<feature type="transmembrane region" description="Helical" evidence="11">
    <location>
        <begin position="82"/>
        <end position="101"/>
    </location>
</feature>
<feature type="transmembrane region" description="Helical" evidence="11">
    <location>
        <begin position="1719"/>
        <end position="1738"/>
    </location>
</feature>
<feature type="transmembrane region" description="Helical" evidence="11">
    <location>
        <begin position="136"/>
        <end position="156"/>
    </location>
</feature>
<feature type="transmembrane region" description="Helical" evidence="11">
    <location>
        <begin position="2164"/>
        <end position="2189"/>
    </location>
</feature>
<evidence type="ECO:0000256" key="1">
    <source>
        <dbReference type="ARBA" id="ARBA00004651"/>
    </source>
</evidence>
<feature type="domain" description="Piezo transmembrane helical unit" evidence="14">
    <location>
        <begin position="1468"/>
        <end position="1595"/>
    </location>
</feature>
<dbReference type="Pfam" id="PF24871">
    <property type="entry name" value="Piezo_TM1-24"/>
    <property type="match status" value="1"/>
</dbReference>
<proteinExistence type="inferred from homology"/>
<feature type="transmembrane region" description="Helical" evidence="11">
    <location>
        <begin position="20"/>
        <end position="44"/>
    </location>
</feature>
<dbReference type="InterPro" id="IPR056768">
    <property type="entry name" value="THU_Piezo"/>
</dbReference>
<name>A0A653C8S7_CALMS</name>
<dbReference type="GO" id="GO:0005886">
    <property type="term" value="C:plasma membrane"/>
    <property type="evidence" value="ECO:0007669"/>
    <property type="project" value="UniProtKB-SubCell"/>
</dbReference>
<feature type="region of interest" description="Disordered" evidence="10">
    <location>
        <begin position="356"/>
        <end position="375"/>
    </location>
</feature>
<feature type="transmembrane region" description="Helical" evidence="11">
    <location>
        <begin position="904"/>
        <end position="934"/>
    </location>
</feature>
<dbReference type="InterPro" id="IPR056769">
    <property type="entry name" value="Piezo_TM1-24"/>
</dbReference>
<sequence>MLKCVRNIVHLYRMIVQLSLYAAMTRYGLGMFILRIIVPVLISISIIIRPSFMCLIYMAMLLYLPFINLLDERNIDTGTFKYIMIFLPFQTVAIQAGFYLYTLSTDEILLDENADMRRLMKNVGLNAVDSSEPLEMVLWMSSEGIMLLVSILYTWAVKMMASAGAKETNMGALEMEEVRHEKLRYLQIFTSAGKLITICMLLLSALWKHSLFGLCYLLLFLFFMSCWAFNKDLRRLLSIVLFFCMPVAMVHIIWMYLYQIECIQDIIPEKTIYNRLFGIDQLVEPFPTYGPDFTIYMFNTNDYIDLVYPIIIYVLYYFMVNTALMLRSLDKFLLEEKRRGIRMKWKSIAKRMKKMMKGQKYPPSRRDTHPSERDAEGDGTFNRLLLLLKSFLEVTYRYSYVGAICIMMLWSITFVNMLSVWMFIMGIILWMVPNKRKATLICSFPLCIYAYASSTYTYLLGLEDSDIFELEAIKIGQMSFFQFLTFSRKVTLEVAIKLIYIVPFWATIRHYMEERQRRKALSLLRTQSEMIESERSLQSRSGLEKILKRFFVKYWLAVLTIFLYADAVNEADVGILMVIEIFQCFLFLLILQLSFKAWRKILYVFMIFLILMSLLPMALFYSYQFRPTHVFIEETLKIPRYIKESLLGVSTEYTLLHYVNAIVVPTIYIVCILLQMTFFHKPFMEMSDENNTKVAEIDDENKEHYGRFMRIWSKFRDLSFIIMEQHIMKLVILLIFFMCIMQVCAINFIILVPMCISMVLGRTARLYCIYWIAIMVTTHIVLEVTYGLTIFDASVYDVVCNVTKHPEVKEIRRNSAEWLGFTKIEPGKTSLFMRLLWQTMFVAASAFKNIVFSRQRIVRKQHGLDPKRPQVMFAEVTYREADISLTTFMKYVLNYGYYRFGYEITLICLVVLISIRLDGFAIMYAGWLCVLLILPRFIIRYLWMVFTTFISLSVIWQYLMLLGAPPSWCQEYEWETRTHYWTVAQDFWFLVDNYHPPPAYKLVPECVLLLFATSQLRHFILEIQHSRRPNYVYEGGHNNSIVHHFEELGHVNPVTDFTTYNTSYLDVFKRILFSVSYYGSMWVVFLGSVNRVNIFSIVYLCYVFVHLWYGLNLYYKPLPVILKYWNQLIAQNVIIILIKTLLQVMGCFYLYQIPLEYCPYIRLFGIGCVRRFETTDHFYNLEKDLEICKPAKSEMSGIEWDAAIFAFLIIQRRVFSSYNFFLIIDDTKATHLLSTRGAEILGKYRQKELNAIKEEQKSVRERMALKIKKVYEHEKKIQECRSGHYELFDELEDQVSIDILPKMKEIDVKQTVKKQKPQKSFVHLISVMYQTNMRTAVRGYYETSADQVSRRLQDDEPYKWYTKTLYFFKFCYVAIDIGMVSATTSLEEYNRMYVEVRATLDKEKRLLKETTDYQVGVRVAGWWLPRASYDSLLTNSKLPRPKRPPKEMSMEEQPHIIKLIQALWLFAVSKSDLLAYFAVIMNQVMLSQLITIPLSIMVFFWGSLCNPRTSRTFWIVSIGYVELVILLKCIFQFYVMPGNGIEIVKLNTKMDKENPLFPPEIFGLQQMHLYYIWEMFILIPILLHRHYLKNIGLWTTIKDTTKDVRSDGTYVLNKGTFEHADARIPNNQTAYTIKSTKSSILDNILKACGTIIIQYATGFRDFYQRLLYHDSQKAVDLYTLMFVCDVSTFLIVTIEYPAFFEYDTSVTVTEFFTSSSIPVPFVMVVFAHFISIGVDRCIYLKKNVIGKLTYHVLNTIWLHVWLFLLLPLLTNGRRAKDMPAVIMYYIARCLYLLISANQIRYGYPSRIWGYFYAHSFTFWNLALMKIYMFIPFLYELRTALDWMLTDTSMVVFDWFKMEDMYMCIYEVKCKRMIEEEYWAPVGVKKQIIYKYLYGLGFVFLILLIVWFPIMTYSWGRAQGLSNPPKEAKLTFQLEKFEPIYSNVAYIYQFQNLEYEYMKQMYNAFEPSKNFLYDYVYTDVVALVFNTGGQIWLIRDQGKKMMINLLKGPHPVRATMSWEVTLLTDGKQKQVAGELTKTFYPFTSGRRDLVKMITFNRDEQTKEQKLRYFLPKFLRVQQTGNISPVSVLMKSEHNYDEAMIWRNITVNAHVLENEKGRLWWEIKEQCEDENYKLFLERMPYNDCDEVIVVYSFTDKVVAPWKVLEVMTWFAGEASILAIYGVYFFFLSGFIRDIIFHKVENLYATDAPYVERIYRTCMEHFTCREYGVVNLESYHWKESVFFFSSKEMMTKVTRYKEDPYNSVFHCKELDSLQ</sequence>
<dbReference type="Proteomes" id="UP000410492">
    <property type="component" value="Unassembled WGS sequence"/>
</dbReference>
<feature type="domain" description="Piezo TM1-24" evidence="15">
    <location>
        <begin position="49"/>
        <end position="685"/>
    </location>
</feature>
<evidence type="ECO:0000256" key="5">
    <source>
        <dbReference type="ARBA" id="ARBA00022692"/>
    </source>
</evidence>
<dbReference type="OrthoDB" id="303066at2759"/>
<feature type="transmembrane region" description="Helical" evidence="11">
    <location>
        <begin position="211"/>
        <end position="229"/>
    </location>
</feature>
<evidence type="ECO:0000259" key="12">
    <source>
        <dbReference type="Pfam" id="PF12166"/>
    </source>
</evidence>
<keyword evidence="5 11" id="KW-0812">Transmembrane</keyword>
<dbReference type="InterPro" id="IPR056770">
    <property type="entry name" value="Piezo_THU9_anchor"/>
</dbReference>
<feature type="domain" description="Piezo TM25-28" evidence="13">
    <location>
        <begin position="1050"/>
        <end position="1330"/>
    </location>
</feature>
<evidence type="ECO:0000259" key="14">
    <source>
        <dbReference type="Pfam" id="PF23188"/>
    </source>
</evidence>
<feature type="transmembrane region" description="Helical" evidence="11">
    <location>
        <begin position="730"/>
        <end position="752"/>
    </location>
</feature>
<reference evidence="17 18" key="1">
    <citation type="submission" date="2019-01" db="EMBL/GenBank/DDBJ databases">
        <authorList>
            <person name="Sayadi A."/>
        </authorList>
    </citation>
    <scope>NUCLEOTIDE SEQUENCE [LARGE SCALE GENOMIC DNA]</scope>
</reference>
<evidence type="ECO:0000259" key="16">
    <source>
        <dbReference type="Pfam" id="PF24874"/>
    </source>
</evidence>
<feature type="domain" description="Piezo THU9 and anchor" evidence="16">
    <location>
        <begin position="1675"/>
        <end position="1913"/>
    </location>
</feature>
<keyword evidence="4" id="KW-1003">Cell membrane</keyword>
<dbReference type="PANTHER" id="PTHR47049:SF2">
    <property type="entry name" value="PIEZO-TYPE MECHANOSENSITIVE ION CHANNEL HOMOLOG"/>
    <property type="match status" value="1"/>
</dbReference>
<keyword evidence="7" id="KW-0406">Ion transport</keyword>
<evidence type="ECO:0000259" key="15">
    <source>
        <dbReference type="Pfam" id="PF24871"/>
    </source>
</evidence>
<feature type="transmembrane region" description="Helical" evidence="11">
    <location>
        <begin position="1129"/>
        <end position="1151"/>
    </location>
</feature>
<feature type="transmembrane region" description="Helical" evidence="11">
    <location>
        <begin position="573"/>
        <end position="595"/>
    </location>
</feature>
<accession>A0A653C8S7</accession>
<dbReference type="InterPro" id="IPR027272">
    <property type="entry name" value="Piezo"/>
</dbReference>
<comment type="subcellular location">
    <subcellularLocation>
        <location evidence="1">Cell membrane</location>
        <topology evidence="1">Multi-pass membrane protein</topology>
    </subcellularLocation>
</comment>
<dbReference type="Pfam" id="PF23188">
    <property type="entry name" value="THU_Piezo1"/>
    <property type="match status" value="1"/>
</dbReference>
<evidence type="ECO:0000313" key="18">
    <source>
        <dbReference type="Proteomes" id="UP000410492"/>
    </source>
</evidence>
<feature type="transmembrane region" description="Helical" evidence="11">
    <location>
        <begin position="1891"/>
        <end position="1914"/>
    </location>
</feature>
<feature type="transmembrane region" description="Helical" evidence="11">
    <location>
        <begin position="1781"/>
        <end position="1799"/>
    </location>
</feature>
<comment type="similarity">
    <text evidence="2">Belongs to the PIEZO (TC 1.A.75) family.</text>
</comment>
<dbReference type="GO" id="GO:0008381">
    <property type="term" value="F:mechanosensitive monoatomic ion channel activity"/>
    <property type="evidence" value="ECO:0007669"/>
    <property type="project" value="InterPro"/>
</dbReference>
<feature type="transmembrane region" description="Helical" evidence="11">
    <location>
        <begin position="602"/>
        <end position="623"/>
    </location>
</feature>